<sequence>VESVHPSPVDRRAPRSAHSVENDTIARVNGPVGDGGWGGFQANTYSHAQQAHILPVAPLSASSDEANSSIPRSRSRPDNRAEGRRTYDHRSPDRARYSSPVRRSPVNDSRVDSRRRWGGDHYSPPRLPVRTPSPPLPPRKRGRESWPEDDPESPPRTRLRGASQWEESNRVHDERPLGRPGYDHHPAAMPPQSANASGDYYRPGHDSADTRRASGYSEPASRAYDHQHQGAGWVEEPSSIAPRHSPELDRHGEVHAEPMTASVPVLPPPARASYDRPAFEPAESLTVQPASQVAPPLLTRMNIPPRGASAVGSPTFDESICTPPDEQQQSWAAQAVGCWSWQKCAGWWAQRRPRRPRRCTERPFSISEEKTLGRSDDHAVARTIVVTAGRHAVRTTVTMFLLERNTDSTYWLLYIVYIYEPIAFVK</sequence>
<feature type="region of interest" description="Disordered" evidence="1">
    <location>
        <begin position="1"/>
        <end position="42"/>
    </location>
</feature>
<feature type="region of interest" description="Disordered" evidence="1">
    <location>
        <begin position="56"/>
        <end position="218"/>
    </location>
</feature>
<comment type="caution">
    <text evidence="2">The sequence shown here is derived from an EMBL/GenBank/DDBJ whole genome shotgun (WGS) entry which is preliminary data.</text>
</comment>
<feature type="non-terminal residue" evidence="2">
    <location>
        <position position="1"/>
    </location>
</feature>
<feature type="compositionally biased region" description="Basic and acidic residues" evidence="1">
    <location>
        <begin position="109"/>
        <end position="119"/>
    </location>
</feature>
<evidence type="ECO:0000313" key="2">
    <source>
        <dbReference type="EMBL" id="THH03656.1"/>
    </source>
</evidence>
<feature type="compositionally biased region" description="Polar residues" evidence="1">
    <location>
        <begin position="60"/>
        <end position="72"/>
    </location>
</feature>
<dbReference type="AlphaFoldDB" id="A0A4S4KXP4"/>
<accession>A0A4S4KXP4</accession>
<dbReference type="Proteomes" id="UP000310158">
    <property type="component" value="Unassembled WGS sequence"/>
</dbReference>
<evidence type="ECO:0000256" key="1">
    <source>
        <dbReference type="SAM" id="MobiDB-lite"/>
    </source>
</evidence>
<feature type="compositionally biased region" description="Pro residues" evidence="1">
    <location>
        <begin position="125"/>
        <end position="137"/>
    </location>
</feature>
<name>A0A4S4KXP4_9AGAM</name>
<protein>
    <submittedName>
        <fullName evidence="2">Uncharacterized protein</fullName>
    </submittedName>
</protein>
<evidence type="ECO:0000313" key="3">
    <source>
        <dbReference type="Proteomes" id="UP000310158"/>
    </source>
</evidence>
<dbReference type="EMBL" id="SGPL01001293">
    <property type="protein sequence ID" value="THH03656.1"/>
    <property type="molecule type" value="Genomic_DNA"/>
</dbReference>
<feature type="compositionally biased region" description="Basic and acidic residues" evidence="1">
    <location>
        <begin position="75"/>
        <end position="96"/>
    </location>
</feature>
<gene>
    <name evidence="2" type="ORF">EW146_g10369</name>
</gene>
<keyword evidence="3" id="KW-1185">Reference proteome</keyword>
<feature type="compositionally biased region" description="Basic and acidic residues" evidence="1">
    <location>
        <begin position="167"/>
        <end position="186"/>
    </location>
</feature>
<reference evidence="2 3" key="1">
    <citation type="submission" date="2019-02" db="EMBL/GenBank/DDBJ databases">
        <title>Genome sequencing of the rare red list fungi Bondarzewia mesenterica.</title>
        <authorList>
            <person name="Buettner E."/>
            <person name="Kellner H."/>
        </authorList>
    </citation>
    <scope>NUCLEOTIDE SEQUENCE [LARGE SCALE GENOMIC DNA]</scope>
    <source>
        <strain evidence="2 3">DSM 108281</strain>
    </source>
</reference>
<feature type="compositionally biased region" description="Basic and acidic residues" evidence="1">
    <location>
        <begin position="202"/>
        <end position="212"/>
    </location>
</feature>
<feature type="compositionally biased region" description="Basic and acidic residues" evidence="1">
    <location>
        <begin position="8"/>
        <end position="21"/>
    </location>
</feature>
<organism evidence="2 3">
    <name type="scientific">Bondarzewia mesenterica</name>
    <dbReference type="NCBI Taxonomy" id="1095465"/>
    <lineage>
        <taxon>Eukaryota</taxon>
        <taxon>Fungi</taxon>
        <taxon>Dikarya</taxon>
        <taxon>Basidiomycota</taxon>
        <taxon>Agaricomycotina</taxon>
        <taxon>Agaricomycetes</taxon>
        <taxon>Russulales</taxon>
        <taxon>Bondarzewiaceae</taxon>
        <taxon>Bondarzewia</taxon>
    </lineage>
</organism>
<proteinExistence type="predicted"/>